<evidence type="ECO:0000256" key="3">
    <source>
        <dbReference type="SAM" id="SignalP"/>
    </source>
</evidence>
<feature type="region of interest" description="Disordered" evidence="1">
    <location>
        <begin position="92"/>
        <end position="164"/>
    </location>
</feature>
<accession>A0A8R1YUD9</accession>
<evidence type="ECO:0000313" key="4">
    <source>
        <dbReference type="EnsemblMetazoa" id="PPA37420.1"/>
    </source>
</evidence>
<protein>
    <submittedName>
        <fullName evidence="4">Uncharacterized protein</fullName>
    </submittedName>
</protein>
<organism evidence="4 5">
    <name type="scientific">Pristionchus pacificus</name>
    <name type="common">Parasitic nematode worm</name>
    <dbReference type="NCBI Taxonomy" id="54126"/>
    <lineage>
        <taxon>Eukaryota</taxon>
        <taxon>Metazoa</taxon>
        <taxon>Ecdysozoa</taxon>
        <taxon>Nematoda</taxon>
        <taxon>Chromadorea</taxon>
        <taxon>Rhabditida</taxon>
        <taxon>Rhabditina</taxon>
        <taxon>Diplogasteromorpha</taxon>
        <taxon>Diplogasteroidea</taxon>
        <taxon>Neodiplogasteridae</taxon>
        <taxon>Pristionchus</taxon>
    </lineage>
</organism>
<keyword evidence="2" id="KW-0472">Membrane</keyword>
<accession>A0A2A6BT10</accession>
<evidence type="ECO:0000313" key="5">
    <source>
        <dbReference type="Proteomes" id="UP000005239"/>
    </source>
</evidence>
<feature type="chain" id="PRO_5043859367" evidence="3">
    <location>
        <begin position="36"/>
        <end position="456"/>
    </location>
</feature>
<feature type="compositionally biased region" description="Low complexity" evidence="1">
    <location>
        <begin position="305"/>
        <end position="324"/>
    </location>
</feature>
<feature type="compositionally biased region" description="Polar residues" evidence="1">
    <location>
        <begin position="373"/>
        <end position="386"/>
    </location>
</feature>
<feature type="region of interest" description="Disordered" evidence="1">
    <location>
        <begin position="268"/>
        <end position="405"/>
    </location>
</feature>
<feature type="compositionally biased region" description="Low complexity" evidence="1">
    <location>
        <begin position="96"/>
        <end position="114"/>
    </location>
</feature>
<evidence type="ECO:0000256" key="1">
    <source>
        <dbReference type="SAM" id="MobiDB-lite"/>
    </source>
</evidence>
<dbReference type="AlphaFoldDB" id="A0A2A6BT10"/>
<feature type="compositionally biased region" description="Low complexity" evidence="1">
    <location>
        <begin position="135"/>
        <end position="155"/>
    </location>
</feature>
<gene>
    <name evidence="4" type="primary">WBGene00275789</name>
</gene>
<feature type="transmembrane region" description="Helical" evidence="2">
    <location>
        <begin position="417"/>
        <end position="438"/>
    </location>
</feature>
<feature type="signal peptide" evidence="3">
    <location>
        <begin position="1"/>
        <end position="35"/>
    </location>
</feature>
<reference evidence="4" key="2">
    <citation type="submission" date="2022-06" db="UniProtKB">
        <authorList>
            <consortium name="EnsemblMetazoa"/>
        </authorList>
    </citation>
    <scope>IDENTIFICATION</scope>
    <source>
        <strain evidence="4">PS312</strain>
    </source>
</reference>
<evidence type="ECO:0000256" key="2">
    <source>
        <dbReference type="SAM" id="Phobius"/>
    </source>
</evidence>
<sequence length="456" mass="49530">RPVISRLSQCDYLPFSGMRQLVIFVLFSVALLGRAHSPSDQDSSFDIEYRHNSWFRRANEEADFWAPWIISQTVTNTLPSRSTTEEFLSDHTLPAPTFTTSSPISPPTIGTLPSRSKYYETKRMQESDSVKDGLSSATMASTTSSTATRTSTTQSKQDSAELNTVRGSSDSALVKDHKIWFSTTTISSTTPSTIARALPSHPASSEASRRLESISVMVNDHATSTPTDITTTYSSTSTFTISSRDTSYEAPKREKIISDLVTALHDATTTTSSTTSQSPTTLPPYTTETPNAHESIPDLANDSMLPEPTALTTSPTATHPSHPTSYESPNIQESDSDSLVSQTLPDPTTTPPTTSSPLTSTTTPTTLWNSTSEDATQTNAIAPTQPSISSDGSTMSSTTISSKPCEDKADTRTITRIFLIIALLICCFAIVLIVSMILDMRKEKLRRENPQNLLAN</sequence>
<dbReference type="Proteomes" id="UP000005239">
    <property type="component" value="Unassembled WGS sequence"/>
</dbReference>
<feature type="compositionally biased region" description="Polar residues" evidence="1">
    <location>
        <begin position="325"/>
        <end position="340"/>
    </location>
</feature>
<feature type="compositionally biased region" description="Basic and acidic residues" evidence="1">
    <location>
        <begin position="117"/>
        <end position="131"/>
    </location>
</feature>
<keyword evidence="2" id="KW-0812">Transmembrane</keyword>
<keyword evidence="3" id="KW-0732">Signal</keyword>
<feature type="compositionally biased region" description="Low complexity" evidence="1">
    <location>
        <begin position="268"/>
        <end position="290"/>
    </location>
</feature>
<dbReference type="EnsemblMetazoa" id="PPA37420.1">
    <property type="protein sequence ID" value="PPA37420.1"/>
    <property type="gene ID" value="WBGene00275789"/>
</dbReference>
<name>A0A2A6BT10_PRIPA</name>
<keyword evidence="2" id="KW-1133">Transmembrane helix</keyword>
<reference evidence="5" key="1">
    <citation type="journal article" date="2008" name="Nat. Genet.">
        <title>The Pristionchus pacificus genome provides a unique perspective on nematode lifestyle and parasitism.</title>
        <authorList>
            <person name="Dieterich C."/>
            <person name="Clifton S.W."/>
            <person name="Schuster L.N."/>
            <person name="Chinwalla A."/>
            <person name="Delehaunty K."/>
            <person name="Dinkelacker I."/>
            <person name="Fulton L."/>
            <person name="Fulton R."/>
            <person name="Godfrey J."/>
            <person name="Minx P."/>
            <person name="Mitreva M."/>
            <person name="Roeseler W."/>
            <person name="Tian H."/>
            <person name="Witte H."/>
            <person name="Yang S.P."/>
            <person name="Wilson R.K."/>
            <person name="Sommer R.J."/>
        </authorList>
    </citation>
    <scope>NUCLEOTIDE SEQUENCE [LARGE SCALE GENOMIC DNA]</scope>
    <source>
        <strain evidence="5">PS312</strain>
    </source>
</reference>
<keyword evidence="5" id="KW-1185">Reference proteome</keyword>
<feature type="compositionally biased region" description="Low complexity" evidence="1">
    <location>
        <begin position="387"/>
        <end position="402"/>
    </location>
</feature>
<proteinExistence type="predicted"/>
<feature type="compositionally biased region" description="Low complexity" evidence="1">
    <location>
        <begin position="341"/>
        <end position="372"/>
    </location>
</feature>